<gene>
    <name evidence="1" type="ORF">BV22DRAFT_1102854</name>
</gene>
<evidence type="ECO:0000313" key="2">
    <source>
        <dbReference type="Proteomes" id="UP000790709"/>
    </source>
</evidence>
<sequence>MQPQQPPKSNLSLKGLLSLPYRLCNPPPAVGKVRSCGVTPVLDVRLDDILERKHLPPLGLKDFEEYLLYVEQSPENLYFLLWLKEYNERYHAWTLRAKATHSASDASREPNSPRNAFRVPPAPDPALALFYARAKQTFFTPNGQYELNVPSDILAPFHSSSSHSAFSPCNRPAASHWHSQNTHPDPAAFTEVALEARNMLKDSLALFVRAAYTNVGSRRAACGIAAGSLFILLCGVLPLALMTGGWAGAPHGRLVRLAAFPGLWLGLTVLIASLHGVCLMVYIFGDLRQLRKFELARPAISRPIPVAEISSISAPLPCRPRSSNTRLPQALEKDETPVSPVTINSEGYHSFHVQERSSSPAASSSCSSGTCDTCDSSSSFEPHDIDISPAYFDPIPAPEGPATSTALYRSAPSSIAFPPSVHARPRPDPSPLAIATSFAASSAAAQGITRGKSTTARTGREFGPTAGFIPHDSDSDSDTHHGNHRRRGRVANQRQCGEQERFDFDLLPKATAQGQEYANAAPVLARSGGEKSLLPGATSPSSSRPISSVLGRAQYKCNKRPYAQSPVSSSSEPSLNPHSPASRPTSYFGMTLTLPSFTAGVPAFAAPMTRVRSPVVVRAQWEVVVRAAVLAALGAGVVVGVVVGVVP</sequence>
<protein>
    <submittedName>
        <fullName evidence="1">Uncharacterized protein</fullName>
    </submittedName>
</protein>
<accession>A0ACB8BU47</accession>
<dbReference type="Proteomes" id="UP000790709">
    <property type="component" value="Unassembled WGS sequence"/>
</dbReference>
<keyword evidence="2" id="KW-1185">Reference proteome</keyword>
<proteinExistence type="predicted"/>
<evidence type="ECO:0000313" key="1">
    <source>
        <dbReference type="EMBL" id="KAH7928803.1"/>
    </source>
</evidence>
<comment type="caution">
    <text evidence="1">The sequence shown here is derived from an EMBL/GenBank/DDBJ whole genome shotgun (WGS) entry which is preliminary data.</text>
</comment>
<reference evidence="1" key="1">
    <citation type="journal article" date="2021" name="New Phytol.">
        <title>Evolutionary innovations through gain and loss of genes in the ectomycorrhizal Boletales.</title>
        <authorList>
            <person name="Wu G."/>
            <person name="Miyauchi S."/>
            <person name="Morin E."/>
            <person name="Kuo A."/>
            <person name="Drula E."/>
            <person name="Varga T."/>
            <person name="Kohler A."/>
            <person name="Feng B."/>
            <person name="Cao Y."/>
            <person name="Lipzen A."/>
            <person name="Daum C."/>
            <person name="Hundley H."/>
            <person name="Pangilinan J."/>
            <person name="Johnson J."/>
            <person name="Barry K."/>
            <person name="LaButti K."/>
            <person name="Ng V."/>
            <person name="Ahrendt S."/>
            <person name="Min B."/>
            <person name="Choi I.G."/>
            <person name="Park H."/>
            <person name="Plett J.M."/>
            <person name="Magnuson J."/>
            <person name="Spatafora J.W."/>
            <person name="Nagy L.G."/>
            <person name="Henrissat B."/>
            <person name="Grigoriev I.V."/>
            <person name="Yang Z.L."/>
            <person name="Xu J."/>
            <person name="Martin F.M."/>
        </authorList>
    </citation>
    <scope>NUCLEOTIDE SEQUENCE</scope>
    <source>
        <strain evidence="1">KUC20120723A-06</strain>
    </source>
</reference>
<organism evidence="1 2">
    <name type="scientific">Leucogyrophana mollusca</name>
    <dbReference type="NCBI Taxonomy" id="85980"/>
    <lineage>
        <taxon>Eukaryota</taxon>
        <taxon>Fungi</taxon>
        <taxon>Dikarya</taxon>
        <taxon>Basidiomycota</taxon>
        <taxon>Agaricomycotina</taxon>
        <taxon>Agaricomycetes</taxon>
        <taxon>Agaricomycetidae</taxon>
        <taxon>Boletales</taxon>
        <taxon>Boletales incertae sedis</taxon>
        <taxon>Leucogyrophana</taxon>
    </lineage>
</organism>
<name>A0ACB8BU47_9AGAM</name>
<dbReference type="EMBL" id="MU266349">
    <property type="protein sequence ID" value="KAH7928803.1"/>
    <property type="molecule type" value="Genomic_DNA"/>
</dbReference>